<name>A0A1T5IY98_9MICO</name>
<reference evidence="3 4" key="1">
    <citation type="submission" date="2017-02" db="EMBL/GenBank/DDBJ databases">
        <authorList>
            <person name="Peterson S.W."/>
        </authorList>
    </citation>
    <scope>NUCLEOTIDE SEQUENCE [LARGE SCALE GENOMIC DNA]</scope>
    <source>
        <strain evidence="3 4">VKM Ac-2059</strain>
    </source>
</reference>
<dbReference type="RefSeq" id="WP_079727128.1">
    <property type="nucleotide sequence ID" value="NZ_FUZP01000001.1"/>
</dbReference>
<keyword evidence="2" id="KW-0732">Signal</keyword>
<feature type="chain" id="PRO_5039156546" evidence="2">
    <location>
        <begin position="30"/>
        <end position="117"/>
    </location>
</feature>
<protein>
    <submittedName>
        <fullName evidence="3">Alpha amylase inhibitor</fullName>
    </submittedName>
</protein>
<dbReference type="OrthoDB" id="4316991at2"/>
<gene>
    <name evidence="3" type="ORF">SAMN06309945_0998</name>
</gene>
<evidence type="ECO:0000313" key="3">
    <source>
        <dbReference type="EMBL" id="SKC44179.1"/>
    </source>
</evidence>
<evidence type="ECO:0000313" key="4">
    <source>
        <dbReference type="Proteomes" id="UP000190857"/>
    </source>
</evidence>
<accession>A0A1T5IY98</accession>
<organism evidence="3 4">
    <name type="scientific">Okibacterium fritillariae</name>
    <dbReference type="NCBI Taxonomy" id="123320"/>
    <lineage>
        <taxon>Bacteria</taxon>
        <taxon>Bacillati</taxon>
        <taxon>Actinomycetota</taxon>
        <taxon>Actinomycetes</taxon>
        <taxon>Micrococcales</taxon>
        <taxon>Microbacteriaceae</taxon>
        <taxon>Okibacterium</taxon>
    </lineage>
</organism>
<dbReference type="GO" id="GO:0015066">
    <property type="term" value="F:alpha-amylase inhibitor activity"/>
    <property type="evidence" value="ECO:0007669"/>
    <property type="project" value="UniProtKB-KW"/>
</dbReference>
<dbReference type="Pfam" id="PF01356">
    <property type="entry name" value="A_amylase_inhib"/>
    <property type="match status" value="1"/>
</dbReference>
<dbReference type="Gene3D" id="2.60.40.20">
    <property type="entry name" value="Alpha-amylase inhibitor"/>
    <property type="match status" value="1"/>
</dbReference>
<dbReference type="SUPFAM" id="SSF49498">
    <property type="entry name" value="alpha-Amylase inhibitor tendamistat"/>
    <property type="match status" value="1"/>
</dbReference>
<dbReference type="EMBL" id="FUZP01000001">
    <property type="protein sequence ID" value="SKC44179.1"/>
    <property type="molecule type" value="Genomic_DNA"/>
</dbReference>
<keyword evidence="1" id="KW-0022">Alpha-amylase inhibitor</keyword>
<keyword evidence="4" id="KW-1185">Reference proteome</keyword>
<dbReference type="STRING" id="123320.SAMN06309945_0998"/>
<feature type="signal peptide" evidence="2">
    <location>
        <begin position="1"/>
        <end position="29"/>
    </location>
</feature>
<proteinExistence type="predicted"/>
<dbReference type="InterPro" id="IPR000833">
    <property type="entry name" value="A-amylase_inhib"/>
</dbReference>
<dbReference type="AlphaFoldDB" id="A0A1T5IY98"/>
<sequence length="117" mass="11931">MNKTAKIAGSGVAALFLALSLSIASPATAVSAAPASVAHAAPGVVKTALSPTCVDVTKEGRSKGFPYVDVKNKCSSTQRVKVLWASAPDSSCNTLKPGQSFRDSTGVFGVFDGLRKC</sequence>
<evidence type="ECO:0000256" key="1">
    <source>
        <dbReference type="ARBA" id="ARBA00022579"/>
    </source>
</evidence>
<dbReference type="InterPro" id="IPR036379">
    <property type="entry name" value="A-amylase_inhib_sf"/>
</dbReference>
<dbReference type="Proteomes" id="UP000190857">
    <property type="component" value="Unassembled WGS sequence"/>
</dbReference>
<evidence type="ECO:0000256" key="2">
    <source>
        <dbReference type="SAM" id="SignalP"/>
    </source>
</evidence>